<feature type="signal peptide" evidence="12">
    <location>
        <begin position="1"/>
        <end position="28"/>
    </location>
</feature>
<evidence type="ECO:0000313" key="15">
    <source>
        <dbReference type="EMBL" id="KAJ8051049.1"/>
    </source>
</evidence>
<evidence type="ECO:0000256" key="4">
    <source>
        <dbReference type="ARBA" id="ARBA00022525"/>
    </source>
</evidence>
<evidence type="ECO:0000256" key="3">
    <source>
        <dbReference type="ARBA" id="ARBA00022473"/>
    </source>
</evidence>
<evidence type="ECO:0000259" key="14">
    <source>
        <dbReference type="PROSITE" id="PS50189"/>
    </source>
</evidence>
<reference evidence="15" key="1">
    <citation type="submission" date="2021-10" db="EMBL/GenBank/DDBJ databases">
        <title>Tropical sea cucumber genome reveals ecological adaptation and Cuvierian tubules defense mechanism.</title>
        <authorList>
            <person name="Chen T."/>
        </authorList>
    </citation>
    <scope>NUCLEOTIDE SEQUENCE</scope>
    <source>
        <strain evidence="15">Nanhai2018</strain>
        <tissue evidence="15">Muscle</tissue>
    </source>
</reference>
<name>A0A9Q1CUI8_HOLLE</name>
<sequence>MATYEYFLGRVWCCILGLSVFVFTTTDAGSMCEPIRLPMCSSLPYNKTRMPNLLDHSTQENARLAIEQFQELVDTGCSDVLLFFLCAMYAPICTYNFGPFGTETVPPCKSVCLRAKAGCEPIMNQYSIPWPEYLSCKDLPVYDKGVCISPEAIVDTMPDDVIEDDTRSLTEESSQSGEVMSSDQSSYTEGPPIWLPKELGNCLDCPYAYNVDRDVFFEKEYEYIIRARVVSFMQYTVREMYTTVIVEESIKFSGLIIPEGEVQLWSRGNCACPHLHAGREYIILCYEDLDDGRLLLEPDCTVATWNSKYIKRIRKWDRILRREQQLRRFSRKRRNLLRV</sequence>
<dbReference type="OrthoDB" id="5946121at2759"/>
<comment type="caution">
    <text evidence="10">Lacks conserved residue(s) required for the propagation of feature annotation.</text>
</comment>
<organism evidence="15 16">
    <name type="scientific">Holothuria leucospilota</name>
    <name type="common">Black long sea cucumber</name>
    <name type="synonym">Mertensiothuria leucospilota</name>
    <dbReference type="NCBI Taxonomy" id="206669"/>
    <lineage>
        <taxon>Eukaryota</taxon>
        <taxon>Metazoa</taxon>
        <taxon>Echinodermata</taxon>
        <taxon>Eleutherozoa</taxon>
        <taxon>Echinozoa</taxon>
        <taxon>Holothuroidea</taxon>
        <taxon>Aspidochirotacea</taxon>
        <taxon>Aspidochirotida</taxon>
        <taxon>Holothuriidae</taxon>
        <taxon>Holothuria</taxon>
    </lineage>
</organism>
<dbReference type="GO" id="GO:0030154">
    <property type="term" value="P:cell differentiation"/>
    <property type="evidence" value="ECO:0007669"/>
    <property type="project" value="UniProtKB-KW"/>
</dbReference>
<dbReference type="Gene3D" id="2.40.50.120">
    <property type="match status" value="1"/>
</dbReference>
<feature type="region of interest" description="Disordered" evidence="11">
    <location>
        <begin position="166"/>
        <end position="188"/>
    </location>
</feature>
<keyword evidence="5" id="KW-0879">Wnt signaling pathway</keyword>
<keyword evidence="6 12" id="KW-0732">Signal</keyword>
<evidence type="ECO:0000256" key="5">
    <source>
        <dbReference type="ARBA" id="ARBA00022687"/>
    </source>
</evidence>
<feature type="domain" description="FZ" evidence="13">
    <location>
        <begin position="27"/>
        <end position="150"/>
    </location>
</feature>
<dbReference type="Pfam" id="PF01759">
    <property type="entry name" value="NTR"/>
    <property type="match status" value="1"/>
</dbReference>
<keyword evidence="16" id="KW-1185">Reference proteome</keyword>
<feature type="domain" description="NTR" evidence="14">
    <location>
        <begin position="202"/>
        <end position="325"/>
    </location>
</feature>
<dbReference type="PROSITE" id="PS50189">
    <property type="entry name" value="NTR"/>
    <property type="match status" value="1"/>
</dbReference>
<proteinExistence type="inferred from homology"/>
<feature type="chain" id="PRO_5040425497" evidence="12">
    <location>
        <begin position="29"/>
        <end position="339"/>
    </location>
</feature>
<feature type="disulfide bond" evidence="10">
    <location>
        <begin position="40"/>
        <end position="86"/>
    </location>
</feature>
<dbReference type="FunFam" id="1.10.2000.10:FF:000005">
    <property type="entry name" value="secreted frizzled-related protein 4"/>
    <property type="match status" value="1"/>
</dbReference>
<evidence type="ECO:0000256" key="7">
    <source>
        <dbReference type="ARBA" id="ARBA00022782"/>
    </source>
</evidence>
<dbReference type="EMBL" id="JAIZAY010000001">
    <property type="protein sequence ID" value="KAJ8051049.1"/>
    <property type="molecule type" value="Genomic_DNA"/>
</dbReference>
<dbReference type="SUPFAM" id="SSF63501">
    <property type="entry name" value="Frizzled cysteine-rich domain"/>
    <property type="match status" value="1"/>
</dbReference>
<evidence type="ECO:0000256" key="2">
    <source>
        <dbReference type="ARBA" id="ARBA00010054"/>
    </source>
</evidence>
<keyword evidence="4" id="KW-0964">Secreted</keyword>
<gene>
    <name evidence="15" type="ORF">HOLleu_04473</name>
</gene>
<dbReference type="Gene3D" id="1.10.2000.10">
    <property type="entry name" value="Frizzled cysteine-rich domain"/>
    <property type="match status" value="1"/>
</dbReference>
<keyword evidence="3" id="KW-0217">Developmental protein</keyword>
<dbReference type="InterPro" id="IPR015526">
    <property type="entry name" value="Frizzled/SFRP"/>
</dbReference>
<dbReference type="GO" id="GO:0017147">
    <property type="term" value="F:Wnt-protein binding"/>
    <property type="evidence" value="ECO:0007669"/>
    <property type="project" value="TreeGrafter"/>
</dbReference>
<dbReference type="PANTHER" id="PTHR11309:SF96">
    <property type="entry name" value="SECRETED FRIZZLED-RELATED PROTEIN 3"/>
    <property type="match status" value="1"/>
</dbReference>
<evidence type="ECO:0000256" key="6">
    <source>
        <dbReference type="ARBA" id="ARBA00022729"/>
    </source>
</evidence>
<dbReference type="InterPro" id="IPR018933">
    <property type="entry name" value="Netrin_module_non-TIMP"/>
</dbReference>
<dbReference type="SMART" id="SM00643">
    <property type="entry name" value="C345C"/>
    <property type="match status" value="1"/>
</dbReference>
<feature type="disulfide bond" evidence="10">
    <location>
        <begin position="112"/>
        <end position="136"/>
    </location>
</feature>
<dbReference type="PROSITE" id="PS50038">
    <property type="entry name" value="FZ"/>
    <property type="match status" value="1"/>
</dbReference>
<dbReference type="Pfam" id="PF01392">
    <property type="entry name" value="Fz"/>
    <property type="match status" value="1"/>
</dbReference>
<evidence type="ECO:0000256" key="9">
    <source>
        <dbReference type="ARBA" id="ARBA00023180"/>
    </source>
</evidence>
<comment type="subcellular location">
    <subcellularLocation>
        <location evidence="1">Secreted</location>
    </subcellularLocation>
</comment>
<dbReference type="GO" id="GO:0035567">
    <property type="term" value="P:non-canonical Wnt signaling pathway"/>
    <property type="evidence" value="ECO:0007669"/>
    <property type="project" value="TreeGrafter"/>
</dbReference>
<dbReference type="GO" id="GO:0005615">
    <property type="term" value="C:extracellular space"/>
    <property type="evidence" value="ECO:0007669"/>
    <property type="project" value="TreeGrafter"/>
</dbReference>
<evidence type="ECO:0000256" key="8">
    <source>
        <dbReference type="ARBA" id="ARBA00023157"/>
    </source>
</evidence>
<evidence type="ECO:0000256" key="10">
    <source>
        <dbReference type="PROSITE-ProRule" id="PRU00090"/>
    </source>
</evidence>
<keyword evidence="7" id="KW-0221">Differentiation</keyword>
<dbReference type="GO" id="GO:0005737">
    <property type="term" value="C:cytoplasm"/>
    <property type="evidence" value="ECO:0007669"/>
    <property type="project" value="TreeGrafter"/>
</dbReference>
<keyword evidence="8 10" id="KW-1015">Disulfide bond</keyword>
<dbReference type="AlphaFoldDB" id="A0A9Q1CUI8"/>
<protein>
    <submittedName>
        <fullName evidence="15">Secreted frizzled-related protein 3</fullName>
    </submittedName>
</protein>
<evidence type="ECO:0000256" key="1">
    <source>
        <dbReference type="ARBA" id="ARBA00004613"/>
    </source>
</evidence>
<dbReference type="InterPro" id="IPR001134">
    <property type="entry name" value="Netrin_domain"/>
</dbReference>
<feature type="disulfide bond" evidence="10">
    <location>
        <begin position="32"/>
        <end position="93"/>
    </location>
</feature>
<dbReference type="Proteomes" id="UP001152320">
    <property type="component" value="Chromosome 1"/>
</dbReference>
<dbReference type="InterPro" id="IPR020067">
    <property type="entry name" value="Frizzled_dom"/>
</dbReference>
<dbReference type="SMART" id="SM00063">
    <property type="entry name" value="FRI"/>
    <property type="match status" value="1"/>
</dbReference>
<evidence type="ECO:0000259" key="13">
    <source>
        <dbReference type="PROSITE" id="PS50038"/>
    </source>
</evidence>
<dbReference type="InterPro" id="IPR008993">
    <property type="entry name" value="TIMP-like_OB-fold"/>
</dbReference>
<keyword evidence="9" id="KW-0325">Glycoprotein</keyword>
<dbReference type="GO" id="GO:0090090">
    <property type="term" value="P:negative regulation of canonical Wnt signaling pathway"/>
    <property type="evidence" value="ECO:0007669"/>
    <property type="project" value="UniProtKB-ARBA"/>
</dbReference>
<comment type="caution">
    <text evidence="15">The sequence shown here is derived from an EMBL/GenBank/DDBJ whole genome shotgun (WGS) entry which is preliminary data.</text>
</comment>
<dbReference type="GO" id="GO:0060070">
    <property type="term" value="P:canonical Wnt signaling pathway"/>
    <property type="evidence" value="ECO:0007669"/>
    <property type="project" value="TreeGrafter"/>
</dbReference>
<feature type="compositionally biased region" description="Polar residues" evidence="11">
    <location>
        <begin position="171"/>
        <end position="188"/>
    </location>
</feature>
<comment type="similarity">
    <text evidence="2">Belongs to the secreted frizzled-related protein (sFRP) family.</text>
</comment>
<evidence type="ECO:0000256" key="12">
    <source>
        <dbReference type="SAM" id="SignalP"/>
    </source>
</evidence>
<evidence type="ECO:0000313" key="16">
    <source>
        <dbReference type="Proteomes" id="UP001152320"/>
    </source>
</evidence>
<evidence type="ECO:0000256" key="11">
    <source>
        <dbReference type="SAM" id="MobiDB-lite"/>
    </source>
</evidence>
<accession>A0A9Q1CUI8</accession>
<dbReference type="InterPro" id="IPR036790">
    <property type="entry name" value="Frizzled_dom_sf"/>
</dbReference>
<dbReference type="PANTHER" id="PTHR11309">
    <property type="entry name" value="FRIZZLED"/>
    <property type="match status" value="1"/>
</dbReference>
<dbReference type="SUPFAM" id="SSF50242">
    <property type="entry name" value="TIMP-like"/>
    <property type="match status" value="1"/>
</dbReference>